<dbReference type="InterPro" id="IPR000742">
    <property type="entry name" value="EGF"/>
</dbReference>
<dbReference type="Pfam" id="PF07645">
    <property type="entry name" value="EGF_CA"/>
    <property type="match status" value="1"/>
</dbReference>
<comment type="caution">
    <text evidence="7">The sequence shown here is derived from an EMBL/GenBank/DDBJ whole genome shotgun (WGS) entry which is preliminary data.</text>
</comment>
<keyword evidence="4" id="KW-0812">Transmembrane</keyword>
<feature type="domain" description="EGF-like" evidence="6">
    <location>
        <begin position="135"/>
        <end position="181"/>
    </location>
</feature>
<name>A0ABP0F0D9_CLALP</name>
<proteinExistence type="predicted"/>
<keyword evidence="5" id="KW-0732">Signal</keyword>
<dbReference type="Proteomes" id="UP001642483">
    <property type="component" value="Unassembled WGS sequence"/>
</dbReference>
<comment type="caution">
    <text evidence="3">Lacks conserved residue(s) required for the propagation of feature annotation.</text>
</comment>
<dbReference type="InterPro" id="IPR001881">
    <property type="entry name" value="EGF-like_Ca-bd_dom"/>
</dbReference>
<dbReference type="EMBL" id="CAWYQH010000001">
    <property type="protein sequence ID" value="CAK8672306.1"/>
    <property type="molecule type" value="Genomic_DNA"/>
</dbReference>
<keyword evidence="4" id="KW-1133">Transmembrane helix</keyword>
<keyword evidence="1 3" id="KW-0245">EGF-like domain</keyword>
<dbReference type="SMART" id="SM00179">
    <property type="entry name" value="EGF_CA"/>
    <property type="match status" value="1"/>
</dbReference>
<evidence type="ECO:0000313" key="8">
    <source>
        <dbReference type="Proteomes" id="UP001642483"/>
    </source>
</evidence>
<evidence type="ECO:0000256" key="1">
    <source>
        <dbReference type="ARBA" id="ARBA00022536"/>
    </source>
</evidence>
<evidence type="ECO:0000259" key="6">
    <source>
        <dbReference type="PROSITE" id="PS50026"/>
    </source>
</evidence>
<evidence type="ECO:0000256" key="5">
    <source>
        <dbReference type="SAM" id="SignalP"/>
    </source>
</evidence>
<dbReference type="PROSITE" id="PS00010">
    <property type="entry name" value="ASX_HYDROXYL"/>
    <property type="match status" value="1"/>
</dbReference>
<evidence type="ECO:0000313" key="7">
    <source>
        <dbReference type="EMBL" id="CAK8672306.1"/>
    </source>
</evidence>
<feature type="transmembrane region" description="Helical" evidence="4">
    <location>
        <begin position="529"/>
        <end position="550"/>
    </location>
</feature>
<evidence type="ECO:0000256" key="3">
    <source>
        <dbReference type="PROSITE-ProRule" id="PRU00076"/>
    </source>
</evidence>
<dbReference type="InterPro" id="IPR049883">
    <property type="entry name" value="NOTCH1_EGF-like"/>
</dbReference>
<organism evidence="7 8">
    <name type="scientific">Clavelina lepadiformis</name>
    <name type="common">Light-bulb sea squirt</name>
    <name type="synonym">Ascidia lepadiformis</name>
    <dbReference type="NCBI Taxonomy" id="159417"/>
    <lineage>
        <taxon>Eukaryota</taxon>
        <taxon>Metazoa</taxon>
        <taxon>Chordata</taxon>
        <taxon>Tunicata</taxon>
        <taxon>Ascidiacea</taxon>
        <taxon>Aplousobranchia</taxon>
        <taxon>Clavelinidae</taxon>
        <taxon>Clavelina</taxon>
    </lineage>
</organism>
<accession>A0ABP0F0D9</accession>
<keyword evidence="8" id="KW-1185">Reference proteome</keyword>
<dbReference type="CDD" id="cd00054">
    <property type="entry name" value="EGF_CA"/>
    <property type="match status" value="1"/>
</dbReference>
<dbReference type="InterPro" id="IPR018097">
    <property type="entry name" value="EGF_Ca-bd_CS"/>
</dbReference>
<evidence type="ECO:0000256" key="4">
    <source>
        <dbReference type="SAM" id="Phobius"/>
    </source>
</evidence>
<reference evidence="7 8" key="1">
    <citation type="submission" date="2024-02" db="EMBL/GenBank/DDBJ databases">
        <authorList>
            <person name="Daric V."/>
            <person name="Darras S."/>
        </authorList>
    </citation>
    <scope>NUCLEOTIDE SEQUENCE [LARGE SCALE GENOMIC DNA]</scope>
</reference>
<keyword evidence="4" id="KW-0472">Membrane</keyword>
<dbReference type="PROSITE" id="PS01187">
    <property type="entry name" value="EGF_CA"/>
    <property type="match status" value="1"/>
</dbReference>
<dbReference type="InterPro" id="IPR000152">
    <property type="entry name" value="EGF-type_Asp/Asn_hydroxyl_site"/>
</dbReference>
<dbReference type="Gene3D" id="2.10.25.10">
    <property type="entry name" value="Laminin"/>
    <property type="match status" value="1"/>
</dbReference>
<gene>
    <name evidence="7" type="ORF">CVLEPA_LOCUS1268</name>
</gene>
<protein>
    <recommendedName>
        <fullName evidence="6">EGF-like domain-containing protein</fullName>
    </recommendedName>
</protein>
<feature type="chain" id="PRO_5046373871" description="EGF-like domain-containing protein" evidence="5">
    <location>
        <begin position="24"/>
        <end position="561"/>
    </location>
</feature>
<feature type="signal peptide" evidence="5">
    <location>
        <begin position="1"/>
        <end position="23"/>
    </location>
</feature>
<keyword evidence="2" id="KW-1015">Disulfide bond</keyword>
<sequence>MWVTVYFVSLCVILAGSIHRAEPTYSFYYRAIFVTNGTTTGNATTRGDELANTSQDIIDELTRNETLEFSVASFNATLELILNSIVNPSFSYPVSVYVVYFRFQNSTKTAAEFTNILRMSSIETTINSTAVSAYDFDECRNNQSECSDVSTCTNSDGSYTCTCPNTYADRSTNGISGTTCELPTNHTCSPNQIDCTSYFPYFSDLGINETDLLLGNCSGSLSGDYLTFRGTCNPTITNNDTHLLYSWNLTNVHTSGDVTIGTYVTIPIFCSFLVSGNVSNTYNGSLARPVVFPNDLFVNLGASVVDINVNAFTDSSFTTALSAGSTINTDTDMNFQIGPNSFISENLKTVCETLSSSAADTVSDNIQLISGGCREASTSNNAALLNTLSINTQGTGSQVELGLKAHFHSNSQTTSLNFGIRICLETGGSSCEPDCAPRRRRTVLSFRSRRQIEAVASGSGIFTFVRDPSDVCNRDCGSGACVYDALRREECVCTTHAYKDHTGSCILFIGEAEQKSKTLTDAEEISQNLLIGIGCLLAIIIISIGIWYTMRKKLLKKALQF</sequence>
<evidence type="ECO:0000256" key="2">
    <source>
        <dbReference type="ARBA" id="ARBA00023157"/>
    </source>
</evidence>
<dbReference type="PROSITE" id="PS50026">
    <property type="entry name" value="EGF_3"/>
    <property type="match status" value="1"/>
</dbReference>